<evidence type="ECO:0000256" key="5">
    <source>
        <dbReference type="ARBA" id="ARBA00022898"/>
    </source>
</evidence>
<dbReference type="PANTHER" id="PTHR43586:SF8">
    <property type="entry name" value="CYSTEINE DESULFURASE 1, CHLOROPLASTIC"/>
    <property type="match status" value="1"/>
</dbReference>
<dbReference type="Pfam" id="PF00266">
    <property type="entry name" value="Aminotran_5"/>
    <property type="match status" value="1"/>
</dbReference>
<protein>
    <recommendedName>
        <fullName evidence="3 8">Cysteine desulfurase</fullName>
        <ecNumber evidence="3 8">2.8.1.7</ecNumber>
    </recommendedName>
</protein>
<dbReference type="SUPFAM" id="SSF53383">
    <property type="entry name" value="PLP-dependent transferases"/>
    <property type="match status" value="1"/>
</dbReference>
<keyword evidence="4 8" id="KW-0808">Transferase</keyword>
<name>A0A150X6T2_ROSEK</name>
<gene>
    <name evidence="10" type="ORF">MB14_04325</name>
</gene>
<evidence type="ECO:0000256" key="7">
    <source>
        <dbReference type="RuleBase" id="RU004504"/>
    </source>
</evidence>
<dbReference type="NCBIfam" id="TIGR01979">
    <property type="entry name" value="sufS"/>
    <property type="match status" value="1"/>
</dbReference>
<comment type="catalytic activity">
    <reaction evidence="6 8">
        <text>(sulfur carrier)-H + L-cysteine = (sulfur carrier)-SH + L-alanine</text>
        <dbReference type="Rhea" id="RHEA:43892"/>
        <dbReference type="Rhea" id="RHEA-COMP:14737"/>
        <dbReference type="Rhea" id="RHEA-COMP:14739"/>
        <dbReference type="ChEBI" id="CHEBI:29917"/>
        <dbReference type="ChEBI" id="CHEBI:35235"/>
        <dbReference type="ChEBI" id="CHEBI:57972"/>
        <dbReference type="ChEBI" id="CHEBI:64428"/>
        <dbReference type="EC" id="2.8.1.7"/>
    </reaction>
</comment>
<dbReference type="OrthoDB" id="9804366at2"/>
<dbReference type="RefSeq" id="WP_062591554.1">
    <property type="nucleotide sequence ID" value="NZ_LQZQ01000045.1"/>
</dbReference>
<evidence type="ECO:0000313" key="11">
    <source>
        <dbReference type="Proteomes" id="UP000075583"/>
    </source>
</evidence>
<dbReference type="PANTHER" id="PTHR43586">
    <property type="entry name" value="CYSTEINE DESULFURASE"/>
    <property type="match status" value="1"/>
</dbReference>
<organism evidence="10 11">
    <name type="scientific">Roseivirga ehrenbergii (strain DSM 102268 / JCM 13514 / KCTC 12282 / NCIMB 14502 / KMM 6017)</name>
    <dbReference type="NCBI Taxonomy" id="279360"/>
    <lineage>
        <taxon>Bacteria</taxon>
        <taxon>Pseudomonadati</taxon>
        <taxon>Bacteroidota</taxon>
        <taxon>Cytophagia</taxon>
        <taxon>Cytophagales</taxon>
        <taxon>Roseivirgaceae</taxon>
        <taxon>Roseivirga</taxon>
    </lineage>
</organism>
<dbReference type="GO" id="GO:0031071">
    <property type="term" value="F:cysteine desulfurase activity"/>
    <property type="evidence" value="ECO:0007669"/>
    <property type="project" value="UniProtKB-UniRule"/>
</dbReference>
<dbReference type="STRING" id="279360.MB14_04325"/>
<dbReference type="EMBL" id="LQZQ01000045">
    <property type="protein sequence ID" value="KYG74445.1"/>
    <property type="molecule type" value="Genomic_DNA"/>
</dbReference>
<feature type="domain" description="Aminotransferase class V" evidence="9">
    <location>
        <begin position="22"/>
        <end position="391"/>
    </location>
</feature>
<comment type="similarity">
    <text evidence="2 8">Belongs to the class-V pyridoxal-phosphate-dependent aminotransferase family. Csd subfamily.</text>
</comment>
<evidence type="ECO:0000256" key="2">
    <source>
        <dbReference type="ARBA" id="ARBA00010447"/>
    </source>
</evidence>
<dbReference type="InterPro" id="IPR010970">
    <property type="entry name" value="Cys_dSase_SufS"/>
</dbReference>
<evidence type="ECO:0000256" key="8">
    <source>
        <dbReference type="RuleBase" id="RU004506"/>
    </source>
</evidence>
<reference evidence="10" key="1">
    <citation type="submission" date="2016-01" db="EMBL/GenBank/DDBJ databases">
        <title>Genome sequencing of Roseivirga ehrenbergii KMM 6017.</title>
        <authorList>
            <person name="Selvaratnam C."/>
            <person name="Thevarajoo S."/>
            <person name="Goh K.M."/>
            <person name="Ee R."/>
            <person name="Chan K.-G."/>
            <person name="Chong C.S."/>
        </authorList>
    </citation>
    <scope>NUCLEOTIDE SEQUENCE [LARGE SCALE GENOMIC DNA]</scope>
    <source>
        <strain evidence="10">KMM 6017</strain>
    </source>
</reference>
<proteinExistence type="inferred from homology"/>
<dbReference type="GO" id="GO:0030170">
    <property type="term" value="F:pyridoxal phosphate binding"/>
    <property type="evidence" value="ECO:0007669"/>
    <property type="project" value="UniProtKB-UniRule"/>
</dbReference>
<keyword evidence="5 8" id="KW-0663">Pyridoxal phosphate</keyword>
<comment type="caution">
    <text evidence="10">The sequence shown here is derived from an EMBL/GenBank/DDBJ whole genome shotgun (WGS) entry which is preliminary data.</text>
</comment>
<dbReference type="AlphaFoldDB" id="A0A150X6T2"/>
<dbReference type="CDD" id="cd06453">
    <property type="entry name" value="SufS_like"/>
    <property type="match status" value="1"/>
</dbReference>
<evidence type="ECO:0000256" key="3">
    <source>
        <dbReference type="ARBA" id="ARBA00012239"/>
    </source>
</evidence>
<accession>A0A150X6T2</accession>
<evidence type="ECO:0000256" key="1">
    <source>
        <dbReference type="ARBA" id="ARBA00001933"/>
    </source>
</evidence>
<dbReference type="PROSITE" id="PS00595">
    <property type="entry name" value="AA_TRANSFER_CLASS_5"/>
    <property type="match status" value="1"/>
</dbReference>
<dbReference type="GO" id="GO:0006534">
    <property type="term" value="P:cysteine metabolic process"/>
    <property type="evidence" value="ECO:0007669"/>
    <property type="project" value="UniProtKB-UniRule"/>
</dbReference>
<evidence type="ECO:0000313" key="10">
    <source>
        <dbReference type="EMBL" id="KYG74445.1"/>
    </source>
</evidence>
<dbReference type="Gene3D" id="3.90.1150.10">
    <property type="entry name" value="Aspartate Aminotransferase, domain 1"/>
    <property type="match status" value="1"/>
</dbReference>
<dbReference type="InterPro" id="IPR015422">
    <property type="entry name" value="PyrdxlP-dep_Trfase_small"/>
</dbReference>
<comment type="cofactor">
    <cofactor evidence="1 7">
        <name>pyridoxal 5'-phosphate</name>
        <dbReference type="ChEBI" id="CHEBI:597326"/>
    </cofactor>
</comment>
<dbReference type="InterPro" id="IPR020578">
    <property type="entry name" value="Aminotrans_V_PyrdxlP_BS"/>
</dbReference>
<dbReference type="InterPro" id="IPR000192">
    <property type="entry name" value="Aminotrans_V_dom"/>
</dbReference>
<dbReference type="InterPro" id="IPR015421">
    <property type="entry name" value="PyrdxlP-dep_Trfase_major"/>
</dbReference>
<evidence type="ECO:0000256" key="4">
    <source>
        <dbReference type="ARBA" id="ARBA00022679"/>
    </source>
</evidence>
<dbReference type="EC" id="2.8.1.7" evidence="3 8"/>
<evidence type="ECO:0000259" key="9">
    <source>
        <dbReference type="Pfam" id="PF00266"/>
    </source>
</evidence>
<dbReference type="Gene3D" id="3.40.640.10">
    <property type="entry name" value="Type I PLP-dependent aspartate aminotransferase-like (Major domain)"/>
    <property type="match status" value="1"/>
</dbReference>
<keyword evidence="11" id="KW-1185">Reference proteome</keyword>
<dbReference type="InterPro" id="IPR015424">
    <property type="entry name" value="PyrdxlP-dep_Trfase"/>
</dbReference>
<sequence length="403" mass="43760">MQSLKSEFPIFETARKEGKPLIFLDNASTTQKPHCVIDAISGFYTGYYANVGRGLYWPATAASSSYDQAREKVRSFIGASSKKEVIFTSGTTDAVNKVVNSFLLPQLKNGDEVLVSEMEHHSNFVPWQQACESKGAQLKVIPLDAELNLNLSQLASMLTSKVKILAITAISNTLGVKNDLKSIINLAHQHNIKVFVDAAQLPLSEKIDVQKIDCDFLAFSGHKVFGPTGIGVLYGKQALLENMSPLAYGGGMVQKVSIDETIMADLPSKHEAGTPNIAGAIGLAAAIDFINLVGVEEIGRYGAELRKYAVKRLSEIEGLTLLAKEAEGTAILSFTMEGIHPHDIAAFLAEKGIAVRAGHHCTHPLMHKLDIGGTVRVSFNIYNSTEEVDLLKNTLDEIKSFFL</sequence>
<dbReference type="Proteomes" id="UP000075583">
    <property type="component" value="Unassembled WGS sequence"/>
</dbReference>
<comment type="function">
    <text evidence="8">Catalyzes the removal of elemental sulfur and selenium atoms from L-cysteine, L-cystine, L-selenocysteine, and L-selenocystine to produce L-alanine.</text>
</comment>
<evidence type="ECO:0000256" key="6">
    <source>
        <dbReference type="ARBA" id="ARBA00050776"/>
    </source>
</evidence>